<evidence type="ECO:0000259" key="3">
    <source>
        <dbReference type="Pfam" id="PF00440"/>
    </source>
</evidence>
<dbReference type="KEGG" id="orz:FNH13_14340"/>
<dbReference type="Proteomes" id="UP000315395">
    <property type="component" value="Chromosome"/>
</dbReference>
<organism evidence="4 5">
    <name type="scientific">Ornithinimicrobium ciconiae</name>
    <dbReference type="NCBI Taxonomy" id="2594265"/>
    <lineage>
        <taxon>Bacteria</taxon>
        <taxon>Bacillati</taxon>
        <taxon>Actinomycetota</taxon>
        <taxon>Actinomycetes</taxon>
        <taxon>Micrococcales</taxon>
        <taxon>Ornithinimicrobiaceae</taxon>
        <taxon>Ornithinimicrobium</taxon>
    </lineage>
</organism>
<keyword evidence="5" id="KW-1185">Reference proteome</keyword>
<evidence type="ECO:0000256" key="2">
    <source>
        <dbReference type="SAM" id="MobiDB-lite"/>
    </source>
</evidence>
<keyword evidence="1" id="KW-0238">DNA-binding</keyword>
<reference evidence="4 5" key="1">
    <citation type="submission" date="2019-07" db="EMBL/GenBank/DDBJ databases">
        <title>complete genome sequencing of Ornithinimicrobium sp. H23M54.</title>
        <authorList>
            <person name="Bae J.-W."/>
            <person name="Lee S.-Y."/>
        </authorList>
    </citation>
    <scope>NUCLEOTIDE SEQUENCE [LARGE SCALE GENOMIC DNA]</scope>
    <source>
        <strain evidence="4 5">H23M54</strain>
    </source>
</reference>
<dbReference type="InterPro" id="IPR009057">
    <property type="entry name" value="Homeodomain-like_sf"/>
</dbReference>
<name>A0A516GCW3_9MICO</name>
<dbReference type="InterPro" id="IPR001647">
    <property type="entry name" value="HTH_TetR"/>
</dbReference>
<dbReference type="EMBL" id="CP041616">
    <property type="protein sequence ID" value="QDO89365.1"/>
    <property type="molecule type" value="Genomic_DNA"/>
</dbReference>
<dbReference type="OrthoDB" id="3173376at2"/>
<evidence type="ECO:0000313" key="5">
    <source>
        <dbReference type="Proteomes" id="UP000315395"/>
    </source>
</evidence>
<feature type="domain" description="HTH tetR-type" evidence="3">
    <location>
        <begin position="18"/>
        <end position="58"/>
    </location>
</feature>
<dbReference type="Gene3D" id="1.10.357.10">
    <property type="entry name" value="Tetracycline Repressor, domain 2"/>
    <property type="match status" value="1"/>
</dbReference>
<gene>
    <name evidence="4" type="ORF">FNH13_14340</name>
</gene>
<protein>
    <submittedName>
        <fullName evidence="4">TetR/AcrR family transcriptional regulator</fullName>
    </submittedName>
</protein>
<accession>A0A516GCW3</accession>
<sequence>MGVPGPEEGLLQLVGRHRALGEGGVDQLSIRGLARATEVSHTAFRHHFGDRRGLLTALAGDGYASLTRPAGCAQRRVAAWRQRRAGAWRQQRAGAWHQQRAGGILGDRRRLHRVGAGPPRPLPGDVPPRPGRRG</sequence>
<dbReference type="GO" id="GO:0003677">
    <property type="term" value="F:DNA binding"/>
    <property type="evidence" value="ECO:0007669"/>
    <property type="project" value="UniProtKB-KW"/>
</dbReference>
<evidence type="ECO:0000256" key="1">
    <source>
        <dbReference type="ARBA" id="ARBA00023125"/>
    </source>
</evidence>
<dbReference type="SUPFAM" id="SSF46689">
    <property type="entry name" value="Homeodomain-like"/>
    <property type="match status" value="1"/>
</dbReference>
<feature type="compositionally biased region" description="Pro residues" evidence="2">
    <location>
        <begin position="118"/>
        <end position="134"/>
    </location>
</feature>
<evidence type="ECO:0000313" key="4">
    <source>
        <dbReference type="EMBL" id="QDO89365.1"/>
    </source>
</evidence>
<proteinExistence type="predicted"/>
<dbReference type="Pfam" id="PF00440">
    <property type="entry name" value="TetR_N"/>
    <property type="match status" value="1"/>
</dbReference>
<dbReference type="AlphaFoldDB" id="A0A516GCW3"/>
<feature type="region of interest" description="Disordered" evidence="2">
    <location>
        <begin position="90"/>
        <end position="134"/>
    </location>
</feature>